<evidence type="ECO:0000313" key="4">
    <source>
        <dbReference type="EMBL" id="KAJ9151809.1"/>
    </source>
</evidence>
<sequence>MVGHITAAPNDVQFLVSAFCYVGSVFEPTISSQQFRDAVFSEACGLLTSNVFTVQGLLTLSIAALGERTLNLSDVLMDRAIQMALDLGMHLRNFADTESDATVAESYRRTYWALYVHDCIRTARMARSTFRLSGVAATTDIPCEEWEYQSGRIPRPVTLLEYDNRDPVEEPDFSSWAYMIELCRIVGEVYLPLKLRPDSWVEESNRAEMRIMNWLLRIPKWKNNIVGSSGHPDWVIHMAIGLAHTIRLRLKWPTERSRLRLRDGFCMGPLERPEAPPPRDPNLPWDFCPPELQATNALCDLIARSPVATMPWSPVNIAALDRIATGLLDACVFLSCDTYATREKLSLVFAILKRHSGVWPLAREIASSVKLVARTYLQATPQNEQRVGVGGSTAGRTDGTTGGSATMQPTGVASTTWPLVMSSPDLVVTPAPVVSMGGNIFSHITAADVPGFEDWLVGD</sequence>
<dbReference type="GO" id="GO:0003677">
    <property type="term" value="F:DNA binding"/>
    <property type="evidence" value="ECO:0007669"/>
    <property type="project" value="InterPro"/>
</dbReference>
<dbReference type="EMBL" id="JANBVO010000005">
    <property type="protein sequence ID" value="KAJ9151809.1"/>
    <property type="molecule type" value="Genomic_DNA"/>
</dbReference>
<feature type="domain" description="Xylanolytic transcriptional activator regulatory" evidence="3">
    <location>
        <begin position="14"/>
        <end position="191"/>
    </location>
</feature>
<dbReference type="Pfam" id="PF04082">
    <property type="entry name" value="Fungal_trans"/>
    <property type="match status" value="1"/>
</dbReference>
<dbReference type="Proteomes" id="UP001174694">
    <property type="component" value="Unassembled WGS sequence"/>
</dbReference>
<dbReference type="GO" id="GO:0008270">
    <property type="term" value="F:zinc ion binding"/>
    <property type="evidence" value="ECO:0007669"/>
    <property type="project" value="InterPro"/>
</dbReference>
<reference evidence="4" key="1">
    <citation type="submission" date="2022-07" db="EMBL/GenBank/DDBJ databases">
        <title>Fungi with potential for degradation of polypropylene.</title>
        <authorList>
            <person name="Gostincar C."/>
        </authorList>
    </citation>
    <scope>NUCLEOTIDE SEQUENCE</scope>
    <source>
        <strain evidence="4">EXF-13308</strain>
    </source>
</reference>
<accession>A0AA38S701</accession>
<proteinExistence type="predicted"/>
<protein>
    <submittedName>
        <fullName evidence="4">C6 transcription factor</fullName>
    </submittedName>
</protein>
<dbReference type="InterPro" id="IPR007219">
    <property type="entry name" value="XnlR_reg_dom"/>
</dbReference>
<evidence type="ECO:0000313" key="5">
    <source>
        <dbReference type="Proteomes" id="UP001174694"/>
    </source>
</evidence>
<name>A0AA38S701_9PEZI</name>
<feature type="region of interest" description="Disordered" evidence="2">
    <location>
        <begin position="385"/>
        <end position="408"/>
    </location>
</feature>
<evidence type="ECO:0000256" key="1">
    <source>
        <dbReference type="ARBA" id="ARBA00023242"/>
    </source>
</evidence>
<dbReference type="PANTHER" id="PTHR47431:SF1">
    <property type="entry name" value="ZN(II)2CYS6 TRANSCRIPTION FACTOR (EUROFUNG)"/>
    <property type="match status" value="1"/>
</dbReference>
<comment type="caution">
    <text evidence="4">The sequence shown here is derived from an EMBL/GenBank/DDBJ whole genome shotgun (WGS) entry which is preliminary data.</text>
</comment>
<dbReference type="AlphaFoldDB" id="A0AA38S701"/>
<gene>
    <name evidence="4" type="ORF">NKR23_g2730</name>
</gene>
<organism evidence="4 5">
    <name type="scientific">Pleurostoma richardsiae</name>
    <dbReference type="NCBI Taxonomy" id="41990"/>
    <lineage>
        <taxon>Eukaryota</taxon>
        <taxon>Fungi</taxon>
        <taxon>Dikarya</taxon>
        <taxon>Ascomycota</taxon>
        <taxon>Pezizomycotina</taxon>
        <taxon>Sordariomycetes</taxon>
        <taxon>Sordariomycetidae</taxon>
        <taxon>Calosphaeriales</taxon>
        <taxon>Pleurostomataceae</taxon>
        <taxon>Pleurostoma</taxon>
    </lineage>
</organism>
<evidence type="ECO:0000256" key="2">
    <source>
        <dbReference type="SAM" id="MobiDB-lite"/>
    </source>
</evidence>
<evidence type="ECO:0000259" key="3">
    <source>
        <dbReference type="Pfam" id="PF04082"/>
    </source>
</evidence>
<dbReference type="GO" id="GO:0006351">
    <property type="term" value="P:DNA-templated transcription"/>
    <property type="evidence" value="ECO:0007669"/>
    <property type="project" value="InterPro"/>
</dbReference>
<dbReference type="CDD" id="cd12148">
    <property type="entry name" value="fungal_TF_MHR"/>
    <property type="match status" value="1"/>
</dbReference>
<keyword evidence="5" id="KW-1185">Reference proteome</keyword>
<dbReference type="PANTHER" id="PTHR47431">
    <property type="entry name" value="ZN(II)2CYS6 TRANSCRIPTION FACTOR (EUROFUNG)-RELATED"/>
    <property type="match status" value="1"/>
</dbReference>
<feature type="compositionally biased region" description="Polar residues" evidence="2">
    <location>
        <begin position="394"/>
        <end position="408"/>
    </location>
</feature>
<keyword evidence="1" id="KW-0539">Nucleus</keyword>